<sequence>MIHAKRSTGGSQARCLLGALIVASLPLAVYPTAPLHAAVIDAGSTGNRLHLFKWTPTSHGLPVVEDLASSATDCSNHQPLAQATSLSAVNDALQGLLTCAASLDKNLDLAVVPLTLMATAGMRVLPYRTQEQVMTWASAVLSRGTFLFDPSRVQVIPGSQEAYFGWVSANYLAHGFQITDPAQTLGMIDMGGSSLEIAYAVPTSVAGQIKGQPITQFAFPGSTLHVFATSFAEYGSDAFNQHRVTAAGLCNASPPTPDPCLLVNAMDTSVATCELHGAASYDQCRASVDSNLHTDCPTLSAAETCSLDNTPIPAIPSNLPFELHASYYWAFTDLDITSVTTDAMTTAAQDVCNKNVAQVLAKYPHLDAPNANWTCEHLLEELLVLEHGFDLSQHALNTSQAGWAIGAALVSFVLPSSDRVDHTCAKHKYDGGHVAAIAIACLSIGLLLSVFGTWYFLSKHRQQYKIEVQLQPDRNGDYIQLSEE</sequence>
<organism evidence="6 7">
    <name type="scientific">Monosiga brevicollis</name>
    <name type="common">Choanoflagellate</name>
    <dbReference type="NCBI Taxonomy" id="81824"/>
    <lineage>
        <taxon>Eukaryota</taxon>
        <taxon>Choanoflagellata</taxon>
        <taxon>Craspedida</taxon>
        <taxon>Salpingoecidae</taxon>
        <taxon>Monosiga</taxon>
    </lineage>
</organism>
<comment type="similarity">
    <text evidence="1">Belongs to the GDA1/CD39 NTPase family.</text>
</comment>
<name>A9UU92_MONBE</name>
<dbReference type="GO" id="GO:0009134">
    <property type="term" value="P:nucleoside diphosphate catabolic process"/>
    <property type="evidence" value="ECO:0000318"/>
    <property type="project" value="GO_Central"/>
</dbReference>
<keyword evidence="4" id="KW-1133">Transmembrane helix</keyword>
<gene>
    <name evidence="6" type="ORF">MONBRDRAFT_23722</name>
</gene>
<dbReference type="OMA" id="NELEIFM"/>
<evidence type="ECO:0000313" key="7">
    <source>
        <dbReference type="Proteomes" id="UP000001357"/>
    </source>
</evidence>
<dbReference type="GeneID" id="5889195"/>
<dbReference type="InterPro" id="IPR000407">
    <property type="entry name" value="GDA1_CD39_NTPase"/>
</dbReference>
<dbReference type="Proteomes" id="UP000001357">
    <property type="component" value="Unassembled WGS sequence"/>
</dbReference>
<evidence type="ECO:0000313" key="6">
    <source>
        <dbReference type="EMBL" id="EDQ91627.1"/>
    </source>
</evidence>
<keyword evidence="4" id="KW-0812">Transmembrane</keyword>
<keyword evidence="7" id="KW-1185">Reference proteome</keyword>
<dbReference type="GO" id="GO:0004382">
    <property type="term" value="F:GDP phosphatase activity"/>
    <property type="evidence" value="ECO:0000318"/>
    <property type="project" value="GO_Central"/>
</dbReference>
<keyword evidence="2" id="KW-0378">Hydrolase</keyword>
<evidence type="ECO:0000256" key="2">
    <source>
        <dbReference type="ARBA" id="ARBA00022801"/>
    </source>
</evidence>
<reference evidence="6 7" key="1">
    <citation type="journal article" date="2008" name="Nature">
        <title>The genome of the choanoflagellate Monosiga brevicollis and the origin of metazoans.</title>
        <authorList>
            <consortium name="JGI Sequencing"/>
            <person name="King N."/>
            <person name="Westbrook M.J."/>
            <person name="Young S.L."/>
            <person name="Kuo A."/>
            <person name="Abedin M."/>
            <person name="Chapman J."/>
            <person name="Fairclough S."/>
            <person name="Hellsten U."/>
            <person name="Isogai Y."/>
            <person name="Letunic I."/>
            <person name="Marr M."/>
            <person name="Pincus D."/>
            <person name="Putnam N."/>
            <person name="Rokas A."/>
            <person name="Wright K.J."/>
            <person name="Zuzow R."/>
            <person name="Dirks W."/>
            <person name="Good M."/>
            <person name="Goodstein D."/>
            <person name="Lemons D."/>
            <person name="Li W."/>
            <person name="Lyons J.B."/>
            <person name="Morris A."/>
            <person name="Nichols S."/>
            <person name="Richter D.J."/>
            <person name="Salamov A."/>
            <person name="Bork P."/>
            <person name="Lim W.A."/>
            <person name="Manning G."/>
            <person name="Miller W.T."/>
            <person name="McGinnis W."/>
            <person name="Shapiro H."/>
            <person name="Tjian R."/>
            <person name="Grigoriev I.V."/>
            <person name="Rokhsar D."/>
        </authorList>
    </citation>
    <scope>NUCLEOTIDE SEQUENCE [LARGE SCALE GENOMIC DNA]</scope>
    <source>
        <strain evidence="7">MX1 / ATCC 50154</strain>
    </source>
</reference>
<feature type="active site" description="Proton acceptor" evidence="3">
    <location>
        <position position="161"/>
    </location>
</feature>
<accession>A9UU92</accession>
<evidence type="ECO:0000256" key="3">
    <source>
        <dbReference type="PIRSR" id="PIRSR600407-1"/>
    </source>
</evidence>
<dbReference type="Gene3D" id="3.30.420.150">
    <property type="entry name" value="Exopolyphosphatase. Domain 2"/>
    <property type="match status" value="1"/>
</dbReference>
<dbReference type="Gene3D" id="3.30.420.40">
    <property type="match status" value="1"/>
</dbReference>
<dbReference type="AlphaFoldDB" id="A9UU92"/>
<feature type="chain" id="PRO_5002742440" evidence="5">
    <location>
        <begin position="32"/>
        <end position="484"/>
    </location>
</feature>
<feature type="transmembrane region" description="Helical" evidence="4">
    <location>
        <begin position="434"/>
        <end position="457"/>
    </location>
</feature>
<dbReference type="GO" id="GO:0045134">
    <property type="term" value="F:UDP phosphatase activity"/>
    <property type="evidence" value="ECO:0000318"/>
    <property type="project" value="GO_Central"/>
</dbReference>
<protein>
    <submittedName>
        <fullName evidence="6">Uncharacterized protein</fullName>
    </submittedName>
</protein>
<evidence type="ECO:0000256" key="4">
    <source>
        <dbReference type="SAM" id="Phobius"/>
    </source>
</evidence>
<feature type="signal peptide" evidence="5">
    <location>
        <begin position="1"/>
        <end position="31"/>
    </location>
</feature>
<dbReference type="Pfam" id="PF01150">
    <property type="entry name" value="GDA1_CD39"/>
    <property type="match status" value="1"/>
</dbReference>
<dbReference type="RefSeq" id="XP_001744049.1">
    <property type="nucleotide sequence ID" value="XM_001743997.1"/>
</dbReference>
<dbReference type="GO" id="GO:0017111">
    <property type="term" value="F:ribonucleoside triphosphate phosphatase activity"/>
    <property type="evidence" value="ECO:0000318"/>
    <property type="project" value="GO_Central"/>
</dbReference>
<keyword evidence="5" id="KW-0732">Signal</keyword>
<dbReference type="eggNOG" id="KOG1386">
    <property type="taxonomic scope" value="Eukaryota"/>
</dbReference>
<keyword evidence="4" id="KW-0472">Membrane</keyword>
<dbReference type="InParanoid" id="A9UU92"/>
<dbReference type="GO" id="GO:0016020">
    <property type="term" value="C:membrane"/>
    <property type="evidence" value="ECO:0000318"/>
    <property type="project" value="GO_Central"/>
</dbReference>
<evidence type="ECO:0000256" key="5">
    <source>
        <dbReference type="SAM" id="SignalP"/>
    </source>
</evidence>
<dbReference type="PANTHER" id="PTHR11782">
    <property type="entry name" value="ADENOSINE/GUANOSINE DIPHOSPHATASE"/>
    <property type="match status" value="1"/>
</dbReference>
<dbReference type="PANTHER" id="PTHR11782:SF83">
    <property type="entry name" value="GUANOSINE-DIPHOSPHATASE"/>
    <property type="match status" value="1"/>
</dbReference>
<dbReference type="CDD" id="cd24003">
    <property type="entry name" value="ASKHA_NBD_GDA1_CD39_NTPase"/>
    <property type="match status" value="1"/>
</dbReference>
<dbReference type="EMBL" id="CH991545">
    <property type="protein sequence ID" value="EDQ91627.1"/>
    <property type="molecule type" value="Genomic_DNA"/>
</dbReference>
<evidence type="ECO:0000256" key="1">
    <source>
        <dbReference type="ARBA" id="ARBA00009283"/>
    </source>
</evidence>
<dbReference type="KEGG" id="mbr:MONBRDRAFT_23722"/>
<proteinExistence type="inferred from homology"/>